<comment type="caution">
    <text evidence="2">The sequence shown here is derived from an EMBL/GenBank/DDBJ whole genome shotgun (WGS) entry which is preliminary data.</text>
</comment>
<name>A0ABY2H4A1_9HYPO</name>
<accession>A0ABY2H4A1</accession>
<dbReference type="EMBL" id="PPTA01000005">
    <property type="protein sequence ID" value="TFB03110.1"/>
    <property type="molecule type" value="Genomic_DNA"/>
</dbReference>
<gene>
    <name evidence="2" type="ORF">CCMA1212_004515</name>
</gene>
<protein>
    <submittedName>
        <fullName evidence="2">Uncharacterized protein</fullName>
    </submittedName>
</protein>
<feature type="region of interest" description="Disordered" evidence="1">
    <location>
        <begin position="73"/>
        <end position="95"/>
    </location>
</feature>
<dbReference type="RefSeq" id="XP_073559311.1">
    <property type="nucleotide sequence ID" value="XM_073701814.1"/>
</dbReference>
<evidence type="ECO:0000256" key="1">
    <source>
        <dbReference type="SAM" id="MobiDB-lite"/>
    </source>
</evidence>
<organism evidence="2 3">
    <name type="scientific">Trichoderma ghanense</name>
    <dbReference type="NCBI Taxonomy" id="65468"/>
    <lineage>
        <taxon>Eukaryota</taxon>
        <taxon>Fungi</taxon>
        <taxon>Dikarya</taxon>
        <taxon>Ascomycota</taxon>
        <taxon>Pezizomycotina</taxon>
        <taxon>Sordariomycetes</taxon>
        <taxon>Hypocreomycetidae</taxon>
        <taxon>Hypocreales</taxon>
        <taxon>Hypocreaceae</taxon>
        <taxon>Trichoderma</taxon>
    </lineage>
</organism>
<reference evidence="2 3" key="1">
    <citation type="submission" date="2018-01" db="EMBL/GenBank/DDBJ databases">
        <title>Genome characterization of the sugarcane-associated fungus Trichoderma ghanense CCMA-1212 and their application in lignocelulose bioconversion.</title>
        <authorList>
            <person name="Steindorff A.S."/>
            <person name="Mendes T.D."/>
            <person name="Vilela E.S.D."/>
            <person name="Rodrigues D.S."/>
            <person name="Formighieri E.F."/>
            <person name="Melo I.S."/>
            <person name="Favaro L.C.L."/>
        </authorList>
    </citation>
    <scope>NUCLEOTIDE SEQUENCE [LARGE SCALE GENOMIC DNA]</scope>
    <source>
        <strain evidence="2 3">CCMA-1212</strain>
    </source>
</reference>
<evidence type="ECO:0000313" key="3">
    <source>
        <dbReference type="Proteomes" id="UP001642720"/>
    </source>
</evidence>
<sequence>MACEVVKPTYPDHTVTITQGIGGQLNPSSLISIREVILRDSIPSISYPRAVLPQPGGPQISVTWPRFTPPLTAASCESAASPSSARSRASSPVEM</sequence>
<dbReference type="GeneID" id="300576264"/>
<proteinExistence type="predicted"/>
<evidence type="ECO:0000313" key="2">
    <source>
        <dbReference type="EMBL" id="TFB03110.1"/>
    </source>
</evidence>
<keyword evidence="3" id="KW-1185">Reference proteome</keyword>
<dbReference type="Proteomes" id="UP001642720">
    <property type="component" value="Unassembled WGS sequence"/>
</dbReference>